<dbReference type="EMBL" id="KZ269979">
    <property type="protein sequence ID" value="OZC11821.1"/>
    <property type="molecule type" value="Genomic_DNA"/>
</dbReference>
<organism evidence="6 7">
    <name type="scientific">Onchocerca flexuosa</name>
    <dbReference type="NCBI Taxonomy" id="387005"/>
    <lineage>
        <taxon>Eukaryota</taxon>
        <taxon>Metazoa</taxon>
        <taxon>Ecdysozoa</taxon>
        <taxon>Nematoda</taxon>
        <taxon>Chromadorea</taxon>
        <taxon>Rhabditida</taxon>
        <taxon>Spirurina</taxon>
        <taxon>Spiruromorpha</taxon>
        <taxon>Filarioidea</taxon>
        <taxon>Onchocercidae</taxon>
        <taxon>Onchocerca</taxon>
    </lineage>
</organism>
<feature type="domain" description="PX" evidence="4">
    <location>
        <begin position="584"/>
        <end position="706"/>
    </location>
</feature>
<dbReference type="PROSITE" id="PS50195">
    <property type="entry name" value="PX"/>
    <property type="match status" value="1"/>
</dbReference>
<sequence>MSCFSRRAIRAAECDAPRERRTAMFSAFYLLLGTVLFLTSFGVSGLCVFLSLLLGFIFGLFVVILNCGHEISNKDLYELDEIIRKFFFLTGQQGYLASYGRFSKKTCCEQEQPMTNSATIDAILEQMLSYVIRDFVDSWYSGLTSDHHFKESLKRSARRTIAAFSQCVQKVDFVPLLTQHIVDDIASHFRLFRRAKERAQLYYGKNYTTDELETMFFDLELEMEKCYCRDLVSTCPHYENAYLHDIADVLLYLLTPAEDFRSRPFRFLLREVYVKRMILPLFDMLSDPDFINHSIIWLLSETNLKPEDFVSTLETTDSVKILDAILDSLCKEAAHLRTKDSGGEQGFLVKQQLTSIDYAINIIKRRMDTLAAAEVENDLQEAAKKLPVGNSSVVQLPIHVVLSNNTAVTYFADFLASVGGQTLIDCYLAVEGFKISVEHQLRGLAVGETLENDAYEIVKEAANFLYQQYLSQEAVTRISLDDVTVKKLLMHIRNDISPDMCIKNTLTLRSKEIGKVLDERFYNSFKKSSIYIKMLNEFGLNEDINCQIANSQYIDESNIKSVDLPTAFETKVSNDIDELKHKHVGMHVVVETLGIGQQGKQSFALYNVRVSRIDITGKQSSSWNVLRRYSDFYTLNSLIQSRFPKLSNLCFPGKKTFNNLDSRFLEKRTKALNSYMMSILQPSVLKANADLETLIFDFLSMKDYIGEREGFPKKVMSAVFEPLKSGVRAFGNAVTAMPDTVYDGVTRVGDGINKAAKQIIDFQPTQSSNSLSNKKDDLSRVAAVYNDQQWMESIPLRVLVLLIGEVFGVRSRNAWFRRRLVALLNQFVHATVGTSLNRKIIDIVQWLTSKQQVAQYLIAFRNTIWPDGKLADSIERRPENEQLRTCFLARAQMLSALPDELRLFIGAEITNRGIANVSEAFQNSRLNRRLLYVLFERLLVNFFPDNHFEKIFTQLHAKSPRSKLSHA</sequence>
<feature type="transmembrane region" description="Helical" evidence="2">
    <location>
        <begin position="28"/>
        <end position="61"/>
    </location>
</feature>
<dbReference type="GO" id="GO:0035091">
    <property type="term" value="F:phosphatidylinositol binding"/>
    <property type="evidence" value="ECO:0007669"/>
    <property type="project" value="InterPro"/>
</dbReference>
<dbReference type="Pfam" id="PF02194">
    <property type="entry name" value="PXA"/>
    <property type="match status" value="1"/>
</dbReference>
<dbReference type="Proteomes" id="UP000242913">
    <property type="component" value="Unassembled WGS sequence"/>
</dbReference>
<keyword evidence="2" id="KW-1133">Transmembrane helix</keyword>
<dbReference type="InterPro" id="IPR044926">
    <property type="entry name" value="RGS_subdomain_2"/>
</dbReference>
<dbReference type="PROSITE" id="PS51207">
    <property type="entry name" value="PXA"/>
    <property type="match status" value="1"/>
</dbReference>
<dbReference type="Pfam" id="PF08628">
    <property type="entry name" value="Nexin_C"/>
    <property type="match status" value="1"/>
</dbReference>
<evidence type="ECO:0000313" key="6">
    <source>
        <dbReference type="EMBL" id="OZC11821.1"/>
    </source>
</evidence>
<evidence type="ECO:0000313" key="7">
    <source>
        <dbReference type="Proteomes" id="UP000242913"/>
    </source>
</evidence>
<keyword evidence="2" id="KW-0472">Membrane</keyword>
<dbReference type="PROSITE" id="PS50132">
    <property type="entry name" value="RGS"/>
    <property type="match status" value="1"/>
</dbReference>
<dbReference type="InterPro" id="IPR013937">
    <property type="entry name" value="Sorting_nexin_C"/>
</dbReference>
<feature type="domain" description="RGS" evidence="3">
    <location>
        <begin position="397"/>
        <end position="535"/>
    </location>
</feature>
<reference evidence="6 7" key="1">
    <citation type="submission" date="2015-12" db="EMBL/GenBank/DDBJ databases">
        <title>Draft genome of the nematode, Onchocerca flexuosa.</title>
        <authorList>
            <person name="Mitreva M."/>
        </authorList>
    </citation>
    <scope>NUCLEOTIDE SEQUENCE [LARGE SCALE GENOMIC DNA]</scope>
    <source>
        <strain evidence="6">Red Deer</strain>
    </source>
</reference>
<keyword evidence="2" id="KW-0812">Transmembrane</keyword>
<dbReference type="InterPro" id="IPR003114">
    <property type="entry name" value="Phox_assoc"/>
</dbReference>
<feature type="domain" description="PXA" evidence="5">
    <location>
        <begin position="117"/>
        <end position="303"/>
    </location>
</feature>
<dbReference type="Gene3D" id="3.30.1520.10">
    <property type="entry name" value="Phox-like domain"/>
    <property type="match status" value="1"/>
</dbReference>
<dbReference type="InterPro" id="IPR001683">
    <property type="entry name" value="PX_dom"/>
</dbReference>
<dbReference type="InterPro" id="IPR016137">
    <property type="entry name" value="RGS"/>
</dbReference>
<evidence type="ECO:0000256" key="2">
    <source>
        <dbReference type="SAM" id="Phobius"/>
    </source>
</evidence>
<dbReference type="InterPro" id="IPR036305">
    <property type="entry name" value="RGS_sf"/>
</dbReference>
<evidence type="ECO:0000259" key="4">
    <source>
        <dbReference type="PROSITE" id="PS50195"/>
    </source>
</evidence>
<dbReference type="Pfam" id="PF00615">
    <property type="entry name" value="RGS"/>
    <property type="match status" value="1"/>
</dbReference>
<dbReference type="SMART" id="SM00315">
    <property type="entry name" value="RGS"/>
    <property type="match status" value="1"/>
</dbReference>
<dbReference type="GO" id="GO:0005769">
    <property type="term" value="C:early endosome"/>
    <property type="evidence" value="ECO:0007669"/>
    <property type="project" value="TreeGrafter"/>
</dbReference>
<dbReference type="SMART" id="SM00312">
    <property type="entry name" value="PX"/>
    <property type="match status" value="1"/>
</dbReference>
<name>A0A238C2X5_9BILA</name>
<evidence type="ECO:0008006" key="8">
    <source>
        <dbReference type="Google" id="ProtNLM"/>
    </source>
</evidence>
<evidence type="ECO:0000259" key="3">
    <source>
        <dbReference type="PROSITE" id="PS50132"/>
    </source>
</evidence>
<dbReference type="SUPFAM" id="SSF64268">
    <property type="entry name" value="PX domain"/>
    <property type="match status" value="1"/>
</dbReference>
<protein>
    <recommendedName>
        <fullName evidence="8">PXA domain protein</fullName>
    </recommendedName>
</protein>
<dbReference type="OrthoDB" id="5772781at2759"/>
<dbReference type="PANTHER" id="PTHR22775:SF3">
    <property type="entry name" value="SORTING NEXIN-13"/>
    <property type="match status" value="1"/>
</dbReference>
<dbReference type="Gene3D" id="1.10.167.10">
    <property type="entry name" value="Regulator of G-protein Signalling 4, domain 2"/>
    <property type="match status" value="1"/>
</dbReference>
<evidence type="ECO:0000259" key="5">
    <source>
        <dbReference type="PROSITE" id="PS51207"/>
    </source>
</evidence>
<proteinExistence type="inferred from homology"/>
<comment type="similarity">
    <text evidence="1">Belongs to the sorting nexin family.</text>
</comment>
<dbReference type="Pfam" id="PF00787">
    <property type="entry name" value="PX"/>
    <property type="match status" value="1"/>
</dbReference>
<gene>
    <name evidence="6" type="ORF">X798_01002</name>
</gene>
<keyword evidence="7" id="KW-1185">Reference proteome</keyword>
<dbReference type="InterPro" id="IPR036871">
    <property type="entry name" value="PX_dom_sf"/>
</dbReference>
<dbReference type="SMART" id="SM00313">
    <property type="entry name" value="PXA"/>
    <property type="match status" value="1"/>
</dbReference>
<dbReference type="AlphaFoldDB" id="A0A238C2X5"/>
<accession>A0A238C2X5</accession>
<dbReference type="PANTHER" id="PTHR22775">
    <property type="entry name" value="SORTING NEXIN"/>
    <property type="match status" value="1"/>
</dbReference>
<evidence type="ECO:0000256" key="1">
    <source>
        <dbReference type="ARBA" id="ARBA00010883"/>
    </source>
</evidence>
<dbReference type="SUPFAM" id="SSF48097">
    <property type="entry name" value="Regulator of G-protein signaling, RGS"/>
    <property type="match status" value="1"/>
</dbReference>